<keyword evidence="2" id="KW-0808">Transferase</keyword>
<dbReference type="PANTHER" id="PTHR43861">
    <property type="entry name" value="TRANS-ACONITATE 2-METHYLTRANSFERASE-RELATED"/>
    <property type="match status" value="1"/>
</dbReference>
<accession>A0AAD6BZT8</accession>
<dbReference type="Pfam" id="PF13649">
    <property type="entry name" value="Methyltransf_25"/>
    <property type="match status" value="1"/>
</dbReference>
<organism evidence="4 5">
    <name type="scientific">Penicillium daleae</name>
    <dbReference type="NCBI Taxonomy" id="63821"/>
    <lineage>
        <taxon>Eukaryota</taxon>
        <taxon>Fungi</taxon>
        <taxon>Dikarya</taxon>
        <taxon>Ascomycota</taxon>
        <taxon>Pezizomycotina</taxon>
        <taxon>Eurotiomycetes</taxon>
        <taxon>Eurotiomycetidae</taxon>
        <taxon>Eurotiales</taxon>
        <taxon>Aspergillaceae</taxon>
        <taxon>Penicillium</taxon>
    </lineage>
</organism>
<dbReference type="Gene3D" id="3.40.50.150">
    <property type="entry name" value="Vaccinia Virus protein VP39"/>
    <property type="match status" value="1"/>
</dbReference>
<dbReference type="RefSeq" id="XP_056762422.1">
    <property type="nucleotide sequence ID" value="XM_056913573.1"/>
</dbReference>
<keyword evidence="5" id="KW-1185">Reference proteome</keyword>
<dbReference type="AlphaFoldDB" id="A0AAD6BZT8"/>
<reference evidence="4" key="1">
    <citation type="submission" date="2022-12" db="EMBL/GenBank/DDBJ databases">
        <authorList>
            <person name="Petersen C."/>
        </authorList>
    </citation>
    <scope>NUCLEOTIDE SEQUENCE</scope>
    <source>
        <strain evidence="4">IBT 16125</strain>
    </source>
</reference>
<dbReference type="SUPFAM" id="SSF53335">
    <property type="entry name" value="S-adenosyl-L-methionine-dependent methyltransferases"/>
    <property type="match status" value="1"/>
</dbReference>
<comment type="caution">
    <text evidence="4">The sequence shown here is derived from an EMBL/GenBank/DDBJ whole genome shotgun (WGS) entry which is preliminary data.</text>
</comment>
<reference evidence="4" key="2">
    <citation type="journal article" date="2023" name="IMA Fungus">
        <title>Comparative genomic study of the Penicillium genus elucidates a diverse pangenome and 15 lateral gene transfer events.</title>
        <authorList>
            <person name="Petersen C."/>
            <person name="Sorensen T."/>
            <person name="Nielsen M.R."/>
            <person name="Sondergaard T.E."/>
            <person name="Sorensen J.L."/>
            <person name="Fitzpatrick D.A."/>
            <person name="Frisvad J.C."/>
            <person name="Nielsen K.L."/>
        </authorList>
    </citation>
    <scope>NUCLEOTIDE SEQUENCE</scope>
    <source>
        <strain evidence="4">IBT 16125</strain>
    </source>
</reference>
<evidence type="ECO:0000259" key="3">
    <source>
        <dbReference type="Pfam" id="PF13649"/>
    </source>
</evidence>
<dbReference type="Proteomes" id="UP001213681">
    <property type="component" value="Unassembled WGS sequence"/>
</dbReference>
<proteinExistence type="predicted"/>
<evidence type="ECO:0000313" key="4">
    <source>
        <dbReference type="EMBL" id="KAJ5439193.1"/>
    </source>
</evidence>
<dbReference type="PANTHER" id="PTHR43861:SF1">
    <property type="entry name" value="TRANS-ACONITATE 2-METHYLTRANSFERASE"/>
    <property type="match status" value="1"/>
</dbReference>
<evidence type="ECO:0000256" key="2">
    <source>
        <dbReference type="ARBA" id="ARBA00022679"/>
    </source>
</evidence>
<dbReference type="EMBL" id="JAPVEA010000008">
    <property type="protein sequence ID" value="KAJ5439193.1"/>
    <property type="molecule type" value="Genomic_DNA"/>
</dbReference>
<dbReference type="GO" id="GO:0032259">
    <property type="term" value="P:methylation"/>
    <property type="evidence" value="ECO:0007669"/>
    <property type="project" value="UniProtKB-KW"/>
</dbReference>
<evidence type="ECO:0000313" key="5">
    <source>
        <dbReference type="Proteomes" id="UP001213681"/>
    </source>
</evidence>
<name>A0AAD6BZT8_9EURO</name>
<dbReference type="CDD" id="cd02440">
    <property type="entry name" value="AdoMet_MTases"/>
    <property type="match status" value="1"/>
</dbReference>
<gene>
    <name evidence="4" type="ORF">N7458_010191</name>
</gene>
<dbReference type="GO" id="GO:0008168">
    <property type="term" value="F:methyltransferase activity"/>
    <property type="evidence" value="ECO:0007669"/>
    <property type="project" value="UniProtKB-KW"/>
</dbReference>
<dbReference type="InterPro" id="IPR041698">
    <property type="entry name" value="Methyltransf_25"/>
</dbReference>
<sequence length="233" mass="25657">MSATTPSTQLKADIKKAYDAIAPKYLTWTESTHKVRLSYLNTLLQNVNSTAAAAPSSQPHKHILELGCGAGVPVTQHLSTLPNTSVTANDISETQIALARERLPESVTLIQGDMMELSFENGSFDAVLAMYSIFHLPRDEQVTMLTRIHGWLKDGGWLLANFSGSEFEVSSDEKWLGGEEGVVHWSGWGVEGTRKVLTDVGFGIEVDEVKEDEEGEEDGSVKKVDFYWVLAKK</sequence>
<evidence type="ECO:0000256" key="1">
    <source>
        <dbReference type="ARBA" id="ARBA00022603"/>
    </source>
</evidence>
<dbReference type="GeneID" id="81603816"/>
<dbReference type="InterPro" id="IPR029063">
    <property type="entry name" value="SAM-dependent_MTases_sf"/>
</dbReference>
<keyword evidence="1" id="KW-0489">Methyltransferase</keyword>
<protein>
    <recommendedName>
        <fullName evidence="3">Methyltransferase domain-containing protein</fullName>
    </recommendedName>
</protein>
<feature type="domain" description="Methyltransferase" evidence="3">
    <location>
        <begin position="63"/>
        <end position="156"/>
    </location>
</feature>